<evidence type="ECO:0000313" key="4">
    <source>
        <dbReference type="Proteomes" id="UP000224006"/>
    </source>
</evidence>
<dbReference type="VEuPathDB" id="ToxoDB:BESB_082380"/>
<dbReference type="InterPro" id="IPR004942">
    <property type="entry name" value="Roadblock/LAMTOR2_dom"/>
</dbReference>
<evidence type="ECO:0000256" key="1">
    <source>
        <dbReference type="ARBA" id="ARBA00007191"/>
    </source>
</evidence>
<gene>
    <name evidence="3" type="ORF">BESB_082380</name>
</gene>
<sequence length="125" mass="14309">MAGTVNEVDEVIRNWNADNPTVVGYVVITADGIPIKYHEKMPYEKAVQYAALMSSFCMRSRQCIRELLPTDNDLTSVRLRTKEGTEIIATQFAGYTFIVIQNCTGKPYDYGEESMDQKEQEWEEL</sequence>
<dbReference type="OrthoDB" id="9985637at2759"/>
<name>A0A2A9M520_BESBE</name>
<dbReference type="AlphaFoldDB" id="A0A2A9M520"/>
<organism evidence="3 4">
    <name type="scientific">Besnoitia besnoiti</name>
    <name type="common">Apicomplexan protozoan</name>
    <dbReference type="NCBI Taxonomy" id="94643"/>
    <lineage>
        <taxon>Eukaryota</taxon>
        <taxon>Sar</taxon>
        <taxon>Alveolata</taxon>
        <taxon>Apicomplexa</taxon>
        <taxon>Conoidasida</taxon>
        <taxon>Coccidia</taxon>
        <taxon>Eucoccidiorida</taxon>
        <taxon>Eimeriorina</taxon>
        <taxon>Sarcocystidae</taxon>
        <taxon>Besnoitia</taxon>
    </lineage>
</organism>
<dbReference type="SMART" id="SM00960">
    <property type="entry name" value="Robl_LC7"/>
    <property type="match status" value="1"/>
</dbReference>
<feature type="domain" description="Roadblock/LAMTOR2" evidence="2">
    <location>
        <begin position="8"/>
        <end position="101"/>
    </location>
</feature>
<evidence type="ECO:0000259" key="2">
    <source>
        <dbReference type="SMART" id="SM00960"/>
    </source>
</evidence>
<protein>
    <submittedName>
        <fullName evidence="3">Putative dynein light chain 2B, cytoplasmic</fullName>
    </submittedName>
</protein>
<dbReference type="PANTHER" id="PTHR10779">
    <property type="entry name" value="DYNEIN LIGHT CHAIN ROADBLOCK"/>
    <property type="match status" value="1"/>
</dbReference>
<dbReference type="Pfam" id="PF03259">
    <property type="entry name" value="Robl_LC7"/>
    <property type="match status" value="1"/>
</dbReference>
<dbReference type="GeneID" id="40313164"/>
<dbReference type="Proteomes" id="UP000224006">
    <property type="component" value="Chromosome VIII"/>
</dbReference>
<keyword evidence="4" id="KW-1185">Reference proteome</keyword>
<comment type="caution">
    <text evidence="3">The sequence shown here is derived from an EMBL/GenBank/DDBJ whole genome shotgun (WGS) entry which is preliminary data.</text>
</comment>
<dbReference type="RefSeq" id="XP_029217048.1">
    <property type="nucleotide sequence ID" value="XM_029366588.1"/>
</dbReference>
<proteinExistence type="inferred from homology"/>
<dbReference type="STRING" id="94643.A0A2A9M520"/>
<accession>A0A2A9M520</accession>
<dbReference type="KEGG" id="bbes:BESB_082380"/>
<dbReference type="Gene3D" id="3.30.450.30">
    <property type="entry name" value="Dynein light chain 2a, cytoplasmic"/>
    <property type="match status" value="1"/>
</dbReference>
<dbReference type="SUPFAM" id="SSF103196">
    <property type="entry name" value="Roadblock/LC7 domain"/>
    <property type="match status" value="1"/>
</dbReference>
<reference evidence="3 4" key="1">
    <citation type="submission" date="2017-09" db="EMBL/GenBank/DDBJ databases">
        <title>Genome sequencing of Besnoitia besnoiti strain Bb-Ger1.</title>
        <authorList>
            <person name="Schares G."/>
            <person name="Venepally P."/>
            <person name="Lorenzi H.A."/>
        </authorList>
    </citation>
    <scope>NUCLEOTIDE SEQUENCE [LARGE SCALE GENOMIC DNA]</scope>
    <source>
        <strain evidence="3 4">Bb-Ger1</strain>
    </source>
</reference>
<evidence type="ECO:0000313" key="3">
    <source>
        <dbReference type="EMBL" id="PFH33039.1"/>
    </source>
</evidence>
<comment type="similarity">
    <text evidence="1">Belongs to the GAMAD family.</text>
</comment>
<dbReference type="EMBL" id="NWUJ01000009">
    <property type="protein sequence ID" value="PFH33039.1"/>
    <property type="molecule type" value="Genomic_DNA"/>
</dbReference>